<dbReference type="InterPro" id="IPR011764">
    <property type="entry name" value="Biotin_carboxylation_dom"/>
</dbReference>
<dbReference type="InterPro" id="IPR016185">
    <property type="entry name" value="PreATP-grasp_dom_sf"/>
</dbReference>
<dbReference type="EC" id="6.4.1.1" evidence="6"/>
<organism evidence="6">
    <name type="scientific">hydrothermal vent metagenome</name>
    <dbReference type="NCBI Taxonomy" id="652676"/>
    <lineage>
        <taxon>unclassified sequences</taxon>
        <taxon>metagenomes</taxon>
        <taxon>ecological metagenomes</taxon>
    </lineage>
</organism>
<dbReference type="GO" id="GO:0004736">
    <property type="term" value="F:pyruvate carboxylase activity"/>
    <property type="evidence" value="ECO:0007669"/>
    <property type="project" value="UniProtKB-EC"/>
</dbReference>
<reference evidence="6" key="1">
    <citation type="submission" date="2018-06" db="EMBL/GenBank/DDBJ databases">
        <authorList>
            <person name="Zhirakovskaya E."/>
        </authorList>
    </citation>
    <scope>NUCLEOTIDE SEQUENCE</scope>
</reference>
<dbReference type="InterPro" id="IPR050856">
    <property type="entry name" value="Biotin_carboxylase_complex"/>
</dbReference>
<dbReference type="GO" id="GO:0005524">
    <property type="term" value="F:ATP binding"/>
    <property type="evidence" value="ECO:0007669"/>
    <property type="project" value="UniProtKB-KW"/>
</dbReference>
<dbReference type="SUPFAM" id="SSF52440">
    <property type="entry name" value="PreATP-grasp domain"/>
    <property type="match status" value="1"/>
</dbReference>
<keyword evidence="1 6" id="KW-0436">Ligase</keyword>
<dbReference type="InterPro" id="IPR005481">
    <property type="entry name" value="BC-like_N"/>
</dbReference>
<dbReference type="PROSITE" id="PS50979">
    <property type="entry name" value="BC"/>
    <property type="match status" value="1"/>
</dbReference>
<evidence type="ECO:0000256" key="3">
    <source>
        <dbReference type="ARBA" id="ARBA00022840"/>
    </source>
</evidence>
<keyword evidence="3" id="KW-0067">ATP-binding</keyword>
<dbReference type="PANTHER" id="PTHR18866:SF33">
    <property type="entry name" value="METHYLCROTONOYL-COA CARBOXYLASE SUBUNIT ALPHA, MITOCHONDRIAL-RELATED"/>
    <property type="match status" value="1"/>
</dbReference>
<gene>
    <name evidence="6" type="ORF">MNBD_GAMMA14-1228</name>
</gene>
<evidence type="ECO:0000256" key="4">
    <source>
        <dbReference type="ARBA" id="ARBA00023267"/>
    </source>
</evidence>
<accession>A0A3B0YPB4</accession>
<dbReference type="AlphaFoldDB" id="A0A3B0YPB4"/>
<evidence type="ECO:0000256" key="1">
    <source>
        <dbReference type="ARBA" id="ARBA00022598"/>
    </source>
</evidence>
<feature type="non-terminal residue" evidence="6">
    <location>
        <position position="85"/>
    </location>
</feature>
<sequence>MIRKILIANRGEIAVRIVRACQEANIESVAIYAEPDRHALHVKKASEAYSVGQDPLAGYLNAHRIVNLAVSTGCDALHPGYGFLS</sequence>
<keyword evidence="2" id="KW-0547">Nucleotide-binding</keyword>
<evidence type="ECO:0000256" key="2">
    <source>
        <dbReference type="ARBA" id="ARBA00022741"/>
    </source>
</evidence>
<dbReference type="Gene3D" id="3.40.50.20">
    <property type="match status" value="1"/>
</dbReference>
<name>A0A3B0YPB4_9ZZZZ</name>
<dbReference type="EMBL" id="UOFM01000207">
    <property type="protein sequence ID" value="VAW77092.1"/>
    <property type="molecule type" value="Genomic_DNA"/>
</dbReference>
<protein>
    <submittedName>
        <fullName evidence="6">Pyruvate carboxylase subunit A</fullName>
        <ecNumber evidence="6">6.4.1.1</ecNumber>
    </submittedName>
</protein>
<proteinExistence type="predicted"/>
<dbReference type="PANTHER" id="PTHR18866">
    <property type="entry name" value="CARBOXYLASE:PYRUVATE/ACETYL-COA/PROPIONYL-COA CARBOXYLASE"/>
    <property type="match status" value="1"/>
</dbReference>
<keyword evidence="4" id="KW-0092">Biotin</keyword>
<evidence type="ECO:0000259" key="5">
    <source>
        <dbReference type="PROSITE" id="PS50979"/>
    </source>
</evidence>
<keyword evidence="6" id="KW-0670">Pyruvate</keyword>
<feature type="domain" description="Biotin carboxylation" evidence="5">
    <location>
        <begin position="1"/>
        <end position="85"/>
    </location>
</feature>
<dbReference type="Pfam" id="PF00289">
    <property type="entry name" value="Biotin_carb_N"/>
    <property type="match status" value="1"/>
</dbReference>
<evidence type="ECO:0000313" key="6">
    <source>
        <dbReference type="EMBL" id="VAW77092.1"/>
    </source>
</evidence>